<proteinExistence type="inferred from homology"/>
<keyword evidence="2" id="KW-0547">Nucleotide-binding</keyword>
<accession>A0A671NRJ1</accession>
<reference evidence="5" key="2">
    <citation type="submission" date="2025-09" db="UniProtKB">
        <authorList>
            <consortium name="Ensembl"/>
        </authorList>
    </citation>
    <scope>IDENTIFICATION</scope>
</reference>
<name>A0A671NRJ1_9TELE</name>
<evidence type="ECO:0000256" key="2">
    <source>
        <dbReference type="ARBA" id="ARBA00022741"/>
    </source>
</evidence>
<protein>
    <recommendedName>
        <fullName evidence="4">AIG1-type G domain-containing protein</fullName>
    </recommendedName>
</protein>
<dbReference type="Ensembl" id="ENSSANT00000051924.1">
    <property type="protein sequence ID" value="ENSSANP00000048846.1"/>
    <property type="gene ID" value="ENSSANG00000024537.1"/>
</dbReference>
<dbReference type="SUPFAM" id="SSF52540">
    <property type="entry name" value="P-loop containing nucleoside triphosphate hydrolases"/>
    <property type="match status" value="1"/>
</dbReference>
<feature type="domain" description="AIG1-type G" evidence="4">
    <location>
        <begin position="43"/>
        <end position="116"/>
    </location>
</feature>
<dbReference type="PANTHER" id="PTHR10903">
    <property type="entry name" value="GTPASE, IMAP FAMILY MEMBER-RELATED"/>
    <property type="match status" value="1"/>
</dbReference>
<dbReference type="InterPro" id="IPR006703">
    <property type="entry name" value="G_AIG1"/>
</dbReference>
<dbReference type="PROSITE" id="PS51720">
    <property type="entry name" value="G_AIG1"/>
    <property type="match status" value="1"/>
</dbReference>
<evidence type="ECO:0000313" key="5">
    <source>
        <dbReference type="Ensembl" id="ENSSANP00000048846.1"/>
    </source>
</evidence>
<dbReference type="Pfam" id="PF04548">
    <property type="entry name" value="AIG1"/>
    <property type="match status" value="1"/>
</dbReference>
<keyword evidence="6" id="KW-1185">Reference proteome</keyword>
<organism evidence="5 6">
    <name type="scientific">Sinocyclocheilus anshuiensis</name>
    <dbReference type="NCBI Taxonomy" id="1608454"/>
    <lineage>
        <taxon>Eukaryota</taxon>
        <taxon>Metazoa</taxon>
        <taxon>Chordata</taxon>
        <taxon>Craniata</taxon>
        <taxon>Vertebrata</taxon>
        <taxon>Euteleostomi</taxon>
        <taxon>Actinopterygii</taxon>
        <taxon>Neopterygii</taxon>
        <taxon>Teleostei</taxon>
        <taxon>Ostariophysi</taxon>
        <taxon>Cypriniformes</taxon>
        <taxon>Cyprinidae</taxon>
        <taxon>Cyprininae</taxon>
        <taxon>Sinocyclocheilus</taxon>
    </lineage>
</organism>
<dbReference type="Proteomes" id="UP000472260">
    <property type="component" value="Unassembled WGS sequence"/>
</dbReference>
<dbReference type="InterPro" id="IPR045058">
    <property type="entry name" value="GIMA/IAN/Toc"/>
</dbReference>
<reference evidence="5" key="1">
    <citation type="submission" date="2025-08" db="UniProtKB">
        <authorList>
            <consortium name="Ensembl"/>
        </authorList>
    </citation>
    <scope>IDENTIFICATION</scope>
</reference>
<dbReference type="Gene3D" id="3.40.50.300">
    <property type="entry name" value="P-loop containing nucleotide triphosphate hydrolases"/>
    <property type="match status" value="1"/>
</dbReference>
<keyword evidence="3" id="KW-0342">GTP-binding</keyword>
<dbReference type="PANTHER" id="PTHR10903:SF188">
    <property type="entry name" value="GTPASE IMAP FAMILY MEMBER 2-LIKE-RELATED"/>
    <property type="match status" value="1"/>
</dbReference>
<dbReference type="InterPro" id="IPR027417">
    <property type="entry name" value="P-loop_NTPase"/>
</dbReference>
<sequence length="116" mass="13088">MKVVWFLAVFTSRCLLSISLSRDSLESIMHKSLHLSFYIFLIMSDLRIVMVGKTGTGKSATGNTILGRKAFKEEFSFESVTEKCKKRQKTVDCRNISVIDTPGLYDTKTSKGKLKN</sequence>
<evidence type="ECO:0000256" key="1">
    <source>
        <dbReference type="ARBA" id="ARBA00008535"/>
    </source>
</evidence>
<dbReference type="AlphaFoldDB" id="A0A671NRJ1"/>
<evidence type="ECO:0000313" key="6">
    <source>
        <dbReference type="Proteomes" id="UP000472260"/>
    </source>
</evidence>
<comment type="similarity">
    <text evidence="1">Belongs to the TRAFAC class TrmE-Era-EngA-EngB-Septin-like GTPase superfamily. AIG1/Toc34/Toc159-like paraseptin GTPase family. IAN subfamily.</text>
</comment>
<evidence type="ECO:0000256" key="3">
    <source>
        <dbReference type="ARBA" id="ARBA00023134"/>
    </source>
</evidence>
<dbReference type="GO" id="GO:0005525">
    <property type="term" value="F:GTP binding"/>
    <property type="evidence" value="ECO:0007669"/>
    <property type="project" value="UniProtKB-KW"/>
</dbReference>
<evidence type="ECO:0000259" key="4">
    <source>
        <dbReference type="PROSITE" id="PS51720"/>
    </source>
</evidence>